<accession>G0M9C7</accession>
<feature type="signal peptide" evidence="1">
    <location>
        <begin position="1"/>
        <end position="15"/>
    </location>
</feature>
<dbReference type="SMART" id="SM00034">
    <property type="entry name" value="CLECT"/>
    <property type="match status" value="1"/>
</dbReference>
<dbReference type="PANTHER" id="PTHR23124">
    <property type="entry name" value="C-TYPE LECTIN DOMAIN-CONTAINING PROTEIN-RELATED-RELATED"/>
    <property type="match status" value="1"/>
</dbReference>
<sequence>MMWLIFLFLVSNSFCMDSDYYEMTLFQGDAVIKYYNPEHHVAVHEGPCTLLCGKNPNCQRTVSNTTLSQDRRSCPKSPTTLPVCDNHFTLFPRFRSWWCLRVIASISPLSYQDGSSLCQKSQAQISGVETEKEVEFVMKQVKVMQEGDQSVLVDGKLSQLCSKSIGGVLDFCKSLQGYTFTDPQLRLKSGYNWAPGKPNNLECLRLDASSNDEKSGKIEDVDCEATYSKFVLCGQYSSLNLTSV</sequence>
<evidence type="ECO:0000313" key="3">
    <source>
        <dbReference type="EMBL" id="EGT30916.1"/>
    </source>
</evidence>
<organism evidence="4">
    <name type="scientific">Caenorhabditis brenneri</name>
    <name type="common">Nematode worm</name>
    <dbReference type="NCBI Taxonomy" id="135651"/>
    <lineage>
        <taxon>Eukaryota</taxon>
        <taxon>Metazoa</taxon>
        <taxon>Ecdysozoa</taxon>
        <taxon>Nematoda</taxon>
        <taxon>Chromadorea</taxon>
        <taxon>Rhabditida</taxon>
        <taxon>Rhabditina</taxon>
        <taxon>Rhabditomorpha</taxon>
        <taxon>Rhabditoidea</taxon>
        <taxon>Rhabditidae</taxon>
        <taxon>Peloderinae</taxon>
        <taxon>Caenorhabditis</taxon>
    </lineage>
</organism>
<dbReference type="SUPFAM" id="SSF56436">
    <property type="entry name" value="C-type lectin-like"/>
    <property type="match status" value="1"/>
</dbReference>
<evidence type="ECO:0000313" key="4">
    <source>
        <dbReference type="Proteomes" id="UP000008068"/>
    </source>
</evidence>
<dbReference type="HOGENOM" id="CLU_1138860_0_0_1"/>
<dbReference type="EMBL" id="GL379787">
    <property type="protein sequence ID" value="EGT30916.1"/>
    <property type="molecule type" value="Genomic_DNA"/>
</dbReference>
<dbReference type="Proteomes" id="UP000008068">
    <property type="component" value="Unassembled WGS sequence"/>
</dbReference>
<dbReference type="InterPro" id="IPR001304">
    <property type="entry name" value="C-type_lectin-like"/>
</dbReference>
<protein>
    <recommendedName>
        <fullName evidence="2">C-type lectin domain-containing protein</fullName>
    </recommendedName>
</protein>
<dbReference type="Gene3D" id="3.10.100.10">
    <property type="entry name" value="Mannose-Binding Protein A, subunit A"/>
    <property type="match status" value="1"/>
</dbReference>
<feature type="chain" id="PRO_5012768140" description="C-type lectin domain-containing protein" evidence="1">
    <location>
        <begin position="16"/>
        <end position="244"/>
    </location>
</feature>
<reference evidence="4" key="1">
    <citation type="submission" date="2011-07" db="EMBL/GenBank/DDBJ databases">
        <authorList>
            <consortium name="Caenorhabditis brenneri Sequencing and Analysis Consortium"/>
            <person name="Wilson R.K."/>
        </authorList>
    </citation>
    <scope>NUCLEOTIDE SEQUENCE [LARGE SCALE GENOMIC DNA]</scope>
    <source>
        <strain evidence="4">PB2801</strain>
    </source>
</reference>
<keyword evidence="4" id="KW-1185">Reference proteome</keyword>
<dbReference type="InParanoid" id="G0M9C7"/>
<name>G0M9C7_CAEBE</name>
<proteinExistence type="predicted"/>
<dbReference type="eggNOG" id="KOG4297">
    <property type="taxonomic scope" value="Eukaryota"/>
</dbReference>
<dbReference type="PANTHER" id="PTHR23124:SF152">
    <property type="entry name" value="C-TYPE LECTIN-RELATED"/>
    <property type="match status" value="1"/>
</dbReference>
<keyword evidence="1" id="KW-0732">Signal</keyword>
<dbReference type="CDD" id="cd00037">
    <property type="entry name" value="CLECT"/>
    <property type="match status" value="1"/>
</dbReference>
<dbReference type="InterPro" id="IPR016186">
    <property type="entry name" value="C-type_lectin-like/link_sf"/>
</dbReference>
<dbReference type="FunCoup" id="G0M9C7">
    <property type="interactions" value="4"/>
</dbReference>
<dbReference type="AlphaFoldDB" id="G0M9C7"/>
<gene>
    <name evidence="3" type="ORF">CAEBREN_05590</name>
</gene>
<evidence type="ECO:0000256" key="1">
    <source>
        <dbReference type="SAM" id="SignalP"/>
    </source>
</evidence>
<feature type="domain" description="C-type lectin" evidence="2">
    <location>
        <begin position="84"/>
        <end position="234"/>
    </location>
</feature>
<evidence type="ECO:0000259" key="2">
    <source>
        <dbReference type="SMART" id="SM00034"/>
    </source>
</evidence>
<dbReference type="InterPro" id="IPR016187">
    <property type="entry name" value="CTDL_fold"/>
</dbReference>
<dbReference type="STRING" id="135651.G0M9C7"/>